<accession>A0A2K8L0A9</accession>
<dbReference type="OrthoDB" id="9800518at2"/>
<dbReference type="AlphaFoldDB" id="A0A2K8L0A9"/>
<sequence>MNQFTRSLSAWGTTDFKAAVKREIELLSVTGLPLQQGLTIGSYALDKDIEAMILNVRESDEFIHVKAGIFYKAIIAGCSCSDYPTPIDECNEHCEVMIDIHKASGAAMITLLPD</sequence>
<dbReference type="Proteomes" id="UP000231701">
    <property type="component" value="Chromosome"/>
</dbReference>
<gene>
    <name evidence="1" type="ORF">Ga0123461_2334</name>
</gene>
<name>A0A2K8L0A9_MARES</name>
<evidence type="ECO:0000313" key="1">
    <source>
        <dbReference type="EMBL" id="ATX80735.1"/>
    </source>
</evidence>
<reference evidence="1 2" key="1">
    <citation type="submission" date="2016-12" db="EMBL/GenBank/DDBJ databases">
        <title>Isolation and genomic insights into novel planktonic Zetaproteobacteria from stratified waters of the Chesapeake Bay.</title>
        <authorList>
            <person name="McAllister S.M."/>
            <person name="Kato S."/>
            <person name="Chan C.S."/>
            <person name="Chiu B.K."/>
            <person name="Field E.K."/>
        </authorList>
    </citation>
    <scope>NUCLEOTIDE SEQUENCE [LARGE SCALE GENOMIC DNA]</scope>
    <source>
        <strain evidence="1 2">CP-5</strain>
    </source>
</reference>
<protein>
    <submittedName>
        <fullName evidence="1">Uncharacterized protein</fullName>
    </submittedName>
</protein>
<evidence type="ECO:0000313" key="2">
    <source>
        <dbReference type="Proteomes" id="UP000231701"/>
    </source>
</evidence>
<dbReference type="KEGG" id="maes:Ga0123461_2334"/>
<proteinExistence type="predicted"/>
<keyword evidence="2" id="KW-1185">Reference proteome</keyword>
<dbReference type="RefSeq" id="WP_100278470.1">
    <property type="nucleotide sequence ID" value="NZ_CP018799.1"/>
</dbReference>
<dbReference type="EMBL" id="CP018799">
    <property type="protein sequence ID" value="ATX80735.1"/>
    <property type="molecule type" value="Genomic_DNA"/>
</dbReference>
<organism evidence="1 2">
    <name type="scientific">Mariprofundus aestuarium</name>
    <dbReference type="NCBI Taxonomy" id="1921086"/>
    <lineage>
        <taxon>Bacteria</taxon>
        <taxon>Pseudomonadati</taxon>
        <taxon>Pseudomonadota</taxon>
        <taxon>Candidatius Mariprofundia</taxon>
        <taxon>Mariprofundales</taxon>
        <taxon>Mariprofundaceae</taxon>
        <taxon>Mariprofundus</taxon>
    </lineage>
</organism>